<evidence type="ECO:0000313" key="1">
    <source>
        <dbReference type="EMBL" id="AOP52293.1"/>
    </source>
</evidence>
<organism evidence="1 2">
    <name type="scientific">Brevibacterium aurantiacum</name>
    <dbReference type="NCBI Taxonomy" id="273384"/>
    <lineage>
        <taxon>Bacteria</taxon>
        <taxon>Bacillati</taxon>
        <taxon>Actinomycetota</taxon>
        <taxon>Actinomycetes</taxon>
        <taxon>Micrococcales</taxon>
        <taxon>Brevibacteriaceae</taxon>
        <taxon>Brevibacterium</taxon>
    </lineage>
</organism>
<evidence type="ECO:0000313" key="2">
    <source>
        <dbReference type="Proteomes" id="UP000094793"/>
    </source>
</evidence>
<accession>A0A1D7VZW3</accession>
<gene>
    <name evidence="1" type="ORF">BLSMQ_0579</name>
</gene>
<reference evidence="2" key="1">
    <citation type="submission" date="2016-09" db="EMBL/GenBank/DDBJ databases">
        <title>Complete Genome Sequence of Brevibacterium linens SMQ-1335.</title>
        <authorList>
            <person name="de Melo A.G."/>
            <person name="Labrie S.J."/>
            <person name="Dumaresq J."/>
            <person name="Roberts R.J."/>
            <person name="Tremblay D.M."/>
            <person name="Moineau S."/>
        </authorList>
    </citation>
    <scope>NUCLEOTIDE SEQUENCE [LARGE SCALE GENOMIC DNA]</scope>
    <source>
        <strain evidence="2">SMQ-1335</strain>
    </source>
</reference>
<sequence length="42" mass="4722">MPVAAKPFRSKMGSQLATMSVRVVDMMTTVQRSFYIGQTRRG</sequence>
<name>A0A1D7VZW3_BREAU</name>
<proteinExistence type="predicted"/>
<dbReference type="EMBL" id="CP017150">
    <property type="protein sequence ID" value="AOP52293.1"/>
    <property type="molecule type" value="Genomic_DNA"/>
</dbReference>
<dbReference type="KEGG" id="blin:BLSMQ_0579"/>
<dbReference type="Proteomes" id="UP000094793">
    <property type="component" value="Chromosome"/>
</dbReference>
<protein>
    <submittedName>
        <fullName evidence="1">Uncharacterized protein</fullName>
    </submittedName>
</protein>
<dbReference type="AlphaFoldDB" id="A0A1D7VZW3"/>